<feature type="transmembrane region" description="Helical" evidence="1">
    <location>
        <begin position="12"/>
        <end position="29"/>
    </location>
</feature>
<feature type="transmembrane region" description="Helical" evidence="1">
    <location>
        <begin position="65"/>
        <end position="87"/>
    </location>
</feature>
<gene>
    <name evidence="2" type="ORF">MIMGU_mgv1a012907mg</name>
</gene>
<accession>A0A022QQF6</accession>
<dbReference type="AlphaFoldDB" id="A0A022QQF6"/>
<keyword evidence="1" id="KW-0812">Transmembrane</keyword>
<organism evidence="2 3">
    <name type="scientific">Erythranthe guttata</name>
    <name type="common">Yellow monkey flower</name>
    <name type="synonym">Mimulus guttatus</name>
    <dbReference type="NCBI Taxonomy" id="4155"/>
    <lineage>
        <taxon>Eukaryota</taxon>
        <taxon>Viridiplantae</taxon>
        <taxon>Streptophyta</taxon>
        <taxon>Embryophyta</taxon>
        <taxon>Tracheophyta</taxon>
        <taxon>Spermatophyta</taxon>
        <taxon>Magnoliopsida</taxon>
        <taxon>eudicotyledons</taxon>
        <taxon>Gunneridae</taxon>
        <taxon>Pentapetalae</taxon>
        <taxon>asterids</taxon>
        <taxon>lamiids</taxon>
        <taxon>Lamiales</taxon>
        <taxon>Phrymaceae</taxon>
        <taxon>Erythranthe</taxon>
    </lineage>
</organism>
<keyword evidence="1" id="KW-1133">Transmembrane helix</keyword>
<keyword evidence="1" id="KW-0472">Membrane</keyword>
<proteinExistence type="predicted"/>
<dbReference type="EMBL" id="KI631145">
    <property type="protein sequence ID" value="EYU29824.1"/>
    <property type="molecule type" value="Genomic_DNA"/>
</dbReference>
<evidence type="ECO:0000313" key="3">
    <source>
        <dbReference type="Proteomes" id="UP000030748"/>
    </source>
</evidence>
<evidence type="ECO:0000313" key="2">
    <source>
        <dbReference type="EMBL" id="EYU29824.1"/>
    </source>
</evidence>
<keyword evidence="3" id="KW-1185">Reference proteome</keyword>
<name>A0A022QQF6_ERYGU</name>
<reference evidence="2 3" key="1">
    <citation type="journal article" date="2013" name="Proc. Natl. Acad. Sci. U.S.A.">
        <title>Fine-scale variation in meiotic recombination in Mimulus inferred from population shotgun sequencing.</title>
        <authorList>
            <person name="Hellsten U."/>
            <person name="Wright K.M."/>
            <person name="Jenkins J."/>
            <person name="Shu S."/>
            <person name="Yuan Y."/>
            <person name="Wessler S.R."/>
            <person name="Schmutz J."/>
            <person name="Willis J.H."/>
            <person name="Rokhsar D.S."/>
        </authorList>
    </citation>
    <scope>NUCLEOTIDE SEQUENCE [LARGE SCALE GENOMIC DNA]</scope>
    <source>
        <strain evidence="3">cv. DUN x IM62</strain>
    </source>
</reference>
<dbReference type="Proteomes" id="UP000030748">
    <property type="component" value="Unassembled WGS sequence"/>
</dbReference>
<protein>
    <submittedName>
        <fullName evidence="2">Uncharacterized protein</fullName>
    </submittedName>
</protein>
<evidence type="ECO:0000256" key="1">
    <source>
        <dbReference type="SAM" id="Phobius"/>
    </source>
</evidence>
<sequence length="236" mass="27883">MLSHIVFPMHKPRFLILLLLRFINFLVFFRIHHFGIFQFVFILTVLSECELSARSLHDTIIRLKTQINCIVFFFILLFFFFVFFFGLCIQFNIYKSRLLDKELFAPLELHQVLQMRRVVTIRQLIAFLQLLLDHEPKQPSPINLLRRLPIRVNFHHTRFALLLLDRQLQRTRQVGSIDIDTAILDVANTRIHTVASNQLRNQVGPYVPVESYVNKVPQAKPLQKLLVLGEIENLVR</sequence>